<dbReference type="Proteomes" id="UP000245250">
    <property type="component" value="Chromosome"/>
</dbReference>
<keyword evidence="2" id="KW-1185">Reference proteome</keyword>
<reference evidence="1 2" key="1">
    <citation type="submission" date="2018-05" db="EMBL/GenBank/DDBJ databases">
        <title>Genome sequencing of Flavobacterium sp. HYN0056.</title>
        <authorList>
            <person name="Yi H."/>
            <person name="Baek C."/>
        </authorList>
    </citation>
    <scope>NUCLEOTIDE SEQUENCE [LARGE SCALE GENOMIC DNA]</scope>
    <source>
        <strain evidence="1 2">HYN0056</strain>
    </source>
</reference>
<dbReference type="Gene3D" id="2.80.10.50">
    <property type="match status" value="6"/>
</dbReference>
<organism evidence="1 2">
    <name type="scientific">Flavobacterium crocinum</name>
    <dbReference type="NCBI Taxonomy" id="2183896"/>
    <lineage>
        <taxon>Bacteria</taxon>
        <taxon>Pseudomonadati</taxon>
        <taxon>Bacteroidota</taxon>
        <taxon>Flavobacteriia</taxon>
        <taxon>Flavobacteriales</taxon>
        <taxon>Flavobacteriaceae</taxon>
        <taxon>Flavobacterium</taxon>
    </lineage>
</organism>
<proteinExistence type="predicted"/>
<dbReference type="NCBIfam" id="TIGR02608">
    <property type="entry name" value="delta_60_rpt"/>
    <property type="match status" value="9"/>
</dbReference>
<dbReference type="Pfam" id="PF17164">
    <property type="entry name" value="DUF5122"/>
    <property type="match status" value="12"/>
</dbReference>
<dbReference type="GO" id="GO:1902929">
    <property type="term" value="C:plasma membrane of growing cell tip"/>
    <property type="evidence" value="ECO:0007669"/>
    <property type="project" value="TreeGrafter"/>
</dbReference>
<gene>
    <name evidence="1" type="ORF">HYN56_04000</name>
</gene>
<sequence>MKKVFYLLILILGFFSKENLFAQQGKVDITFNTKDDGQIGDGFNAAVRTLLLQEDGSLIVGGDFLSLNGVPVSYITRLNPDGSIDESFNTGTGFNGKIYASYLQDDGKIILGGNFTSYNGTTVGRLIRLNPDGSYDDSFSTTVGAATGIIYDIARQSDGKIIIVGSFTKYNNTTVNRVARLFPNGALDSSFLTGSGSTLNITHACVTSSQKVILTGNFTAFNGKSANRIIQLNPNGSYDEDFKIGTGFNDDVNTIALRSDGKILLGGNFTTYKDFTANRIICLNEDGTRDESFETGSGFSKEGVQVLKVNPNGDIMVGGSFTGLYNNKQVNRLVFLNADGTLKSDFDIGSGPASASVLSLEFDEEGSWFVGGSFSVFDGLNQGRLAKIDNEGEHDTAYLASGIGFDNSVLSILPLSDKKSIIGGNFKKFNGETASRITRLLENGSIDSDFNSEKSGANNLIKAIVQQSDDKIVLGGNFTKYNDITTNRIVRIDLNGQIDDSFNVGEGFNGQVYSMAVQSDQKIVVAGGFTKYNGSTVNAVRIVRLLPDGSKDLSFNTGAGADGIIEVIVLQSDGKILVGGRFKNFNNLPFAGLVRLNSDGSTELGFNNQEGFDKNVYAIAVQPDQKIIVGGSFLTFNKIAQKRILRLNSDGSLDTSFESGGGFTKGDVRTILIQPDERILVGGALSGTYKNLAVSRLIRLMPSGSFDNSFTAPLNNTLFAMNFTEDYKLLIGGNFNSVSNISKHRIARLKLCVNITIWDGTTWSNGFPSVGKDVYFKENYSGLISTKMCGCNIEENKTVVLLEKNTLEIEFSYTGSGVLVLENAASLYQTDDDMINTGIIHLKRNTTPVIRYDGTYWSSPVNNQKLFDLSPETLGDKYYWYDPVSGWVTNYNGTMTMIPGHGYGVRAPQNYSITDRVIFQGTFKGIPNNGKVEVDFEIPNKSYLLGNPYPSAISADAFLKCNSTKTKGALYFWTHNQPPVNNIYSDDSFATYNLLGGVGTRALNSGVSNNAPDGTIASGQGFFVKSNTAGTIEFNNNMRISGSNSSFFKYANDSKKESYPEEKYRFWLNLRDNEGGFKQTLLGYANEATNDLDLNYDAEFLSSGQRLDFYSIATNEKLAIQGRAMPFSESDSIILGYKASVKGTLYLEIDHQDKFFDGVSIFLVDKTLEKVHNLSELPYQFVSEAGTFNKRFSIIYSSNVLGISTNRKKTEEVVIAVKNHIISIGSLDENISEIKIYDISGNELYRKEKLKTKKLTISDLVSSHQVLLVKATCENGYSTTAKVIF</sequence>
<name>A0A2S1YTK6_9FLAO</name>
<dbReference type="PANTHER" id="PTHR31778">
    <property type="entry name" value="BUD SITE SELECTION PROTEIN RAX2"/>
    <property type="match status" value="1"/>
</dbReference>
<protein>
    <submittedName>
        <fullName evidence="1">Calcium-binding protein</fullName>
    </submittedName>
</protein>
<dbReference type="PANTHER" id="PTHR31778:SF2">
    <property type="entry name" value="BUD SITE SELECTION PROTEIN RAX2"/>
    <property type="match status" value="1"/>
</dbReference>
<dbReference type="EMBL" id="CP029255">
    <property type="protein sequence ID" value="AWK07343.1"/>
    <property type="molecule type" value="Genomic_DNA"/>
</dbReference>
<evidence type="ECO:0000313" key="2">
    <source>
        <dbReference type="Proteomes" id="UP000245250"/>
    </source>
</evidence>
<dbReference type="OrthoDB" id="9805017at2"/>
<dbReference type="InterPro" id="IPR013431">
    <property type="entry name" value="Delta_60_rpt"/>
</dbReference>
<dbReference type="KEGG" id="fcr:HYN56_04000"/>
<dbReference type="NCBIfam" id="NF033708">
    <property type="entry name" value="T9SS_Cterm_ChiA"/>
    <property type="match status" value="1"/>
</dbReference>
<dbReference type="SUPFAM" id="SSF101898">
    <property type="entry name" value="NHL repeat"/>
    <property type="match status" value="2"/>
</dbReference>
<evidence type="ECO:0000313" key="1">
    <source>
        <dbReference type="EMBL" id="AWK07343.1"/>
    </source>
</evidence>
<accession>A0A2S1YTK6</accession>